<dbReference type="Proteomes" id="UP001257627">
    <property type="component" value="Unassembled WGS sequence"/>
</dbReference>
<sequence>MSEYQDYEFLAVDRPLTEAEIAQVRALATRARITSTSFVNEYHWG</sequence>
<protein>
    <recommendedName>
        <fullName evidence="3">FXSXX-COOH protein</fullName>
    </recommendedName>
</protein>
<evidence type="ECO:0000313" key="2">
    <source>
        <dbReference type="Proteomes" id="UP001257627"/>
    </source>
</evidence>
<accession>A0ABU3UG33</accession>
<evidence type="ECO:0000313" key="1">
    <source>
        <dbReference type="EMBL" id="MDU8992877.1"/>
    </source>
</evidence>
<name>A0ABU3UG33_9ACTN</name>
<reference evidence="1 2" key="1">
    <citation type="submission" date="2023-02" db="EMBL/GenBank/DDBJ databases">
        <authorList>
            <person name="Maleckis M."/>
        </authorList>
    </citation>
    <scope>NUCLEOTIDE SEQUENCE [LARGE SCALE GENOMIC DNA]</scope>
    <source>
        <strain evidence="1 2">P8-A2</strain>
    </source>
</reference>
<proteinExistence type="predicted"/>
<organism evidence="1 2">
    <name type="scientific">Streptomyces mirabilis</name>
    <dbReference type="NCBI Taxonomy" id="68239"/>
    <lineage>
        <taxon>Bacteria</taxon>
        <taxon>Bacillati</taxon>
        <taxon>Actinomycetota</taxon>
        <taxon>Actinomycetes</taxon>
        <taxon>Kitasatosporales</taxon>
        <taxon>Streptomycetaceae</taxon>
        <taxon>Streptomyces</taxon>
    </lineage>
</organism>
<dbReference type="RefSeq" id="WP_181360948.1">
    <property type="nucleotide sequence ID" value="NZ_JAPEMK010000001.1"/>
</dbReference>
<gene>
    <name evidence="1" type="ORF">PU648_10990</name>
</gene>
<evidence type="ECO:0008006" key="3">
    <source>
        <dbReference type="Google" id="ProtNLM"/>
    </source>
</evidence>
<keyword evidence="2" id="KW-1185">Reference proteome</keyword>
<comment type="caution">
    <text evidence="1">The sequence shown here is derived from an EMBL/GenBank/DDBJ whole genome shotgun (WGS) entry which is preliminary data.</text>
</comment>
<dbReference type="EMBL" id="JARAKF010000001">
    <property type="protein sequence ID" value="MDU8992877.1"/>
    <property type="molecule type" value="Genomic_DNA"/>
</dbReference>